<dbReference type="Proteomes" id="UP000198157">
    <property type="component" value="Unassembled WGS sequence"/>
</dbReference>
<dbReference type="AlphaFoldDB" id="A0A246HKJ2"/>
<dbReference type="GO" id="GO:0015199">
    <property type="term" value="F:amino-acid betaine transmembrane transporter activity"/>
    <property type="evidence" value="ECO:0007669"/>
    <property type="project" value="TreeGrafter"/>
</dbReference>
<comment type="subcellular location">
    <subcellularLocation>
        <location evidence="1">Cell inner membrane</location>
        <topology evidence="1">Multi-pass membrane protein</topology>
    </subcellularLocation>
    <subcellularLocation>
        <location evidence="9">Cell membrane</location>
        <topology evidence="9">Multi-pass membrane protein</topology>
    </subcellularLocation>
</comment>
<accession>A0A246HKJ2</accession>
<evidence type="ECO:0000256" key="5">
    <source>
        <dbReference type="ARBA" id="ARBA00022519"/>
    </source>
</evidence>
<dbReference type="GO" id="GO:0015220">
    <property type="term" value="F:choline transmembrane transporter activity"/>
    <property type="evidence" value="ECO:0007669"/>
    <property type="project" value="TreeGrafter"/>
</dbReference>
<feature type="transmembrane region" description="Helical" evidence="10">
    <location>
        <begin position="62"/>
        <end position="81"/>
    </location>
</feature>
<evidence type="ECO:0000256" key="2">
    <source>
        <dbReference type="ARBA" id="ARBA00011359"/>
    </source>
</evidence>
<dbReference type="PANTHER" id="PTHR30561:SF6">
    <property type="entry name" value="SPERMIDINE EXPORT PROTEIN MDTI"/>
    <property type="match status" value="1"/>
</dbReference>
<organism evidence="11 12">
    <name type="scientific">Stenotrophomonas maltophilia</name>
    <name type="common">Pseudomonas maltophilia</name>
    <name type="synonym">Xanthomonas maltophilia</name>
    <dbReference type="NCBI Taxonomy" id="40324"/>
    <lineage>
        <taxon>Bacteria</taxon>
        <taxon>Pseudomonadati</taxon>
        <taxon>Pseudomonadota</taxon>
        <taxon>Gammaproteobacteria</taxon>
        <taxon>Lysobacterales</taxon>
        <taxon>Lysobacteraceae</taxon>
        <taxon>Stenotrophomonas</taxon>
        <taxon>Stenotrophomonas maltophilia group</taxon>
    </lineage>
</organism>
<evidence type="ECO:0000256" key="1">
    <source>
        <dbReference type="ARBA" id="ARBA00004429"/>
    </source>
</evidence>
<protein>
    <recommendedName>
        <fullName evidence="3">Spermidine export protein MdtI</fullName>
    </recommendedName>
</protein>
<dbReference type="GO" id="GO:0031460">
    <property type="term" value="P:glycine betaine transport"/>
    <property type="evidence" value="ECO:0007669"/>
    <property type="project" value="TreeGrafter"/>
</dbReference>
<feature type="transmembrane region" description="Helical" evidence="10">
    <location>
        <begin position="87"/>
        <end position="105"/>
    </location>
</feature>
<evidence type="ECO:0000313" key="12">
    <source>
        <dbReference type="Proteomes" id="UP000198157"/>
    </source>
</evidence>
<reference evidence="11 12" key="1">
    <citation type="submission" date="2017-06" db="EMBL/GenBank/DDBJ databases">
        <authorList>
            <person name="Kim H.J."/>
            <person name="Triplett B.A."/>
        </authorList>
    </citation>
    <scope>NUCLEOTIDE SEQUENCE [LARGE SCALE GENOMIC DNA]</scope>
    <source>
        <strain evidence="11 12">13146</strain>
    </source>
</reference>
<evidence type="ECO:0000256" key="7">
    <source>
        <dbReference type="ARBA" id="ARBA00022989"/>
    </source>
</evidence>
<evidence type="ECO:0000256" key="9">
    <source>
        <dbReference type="RuleBase" id="RU003942"/>
    </source>
</evidence>
<dbReference type="InterPro" id="IPR000390">
    <property type="entry name" value="Small_drug/metabolite_transptr"/>
</dbReference>
<name>A0A246HKJ2_STEMA</name>
<keyword evidence="4" id="KW-1003">Cell membrane</keyword>
<dbReference type="GO" id="GO:1903711">
    <property type="term" value="P:spermidine transmembrane transport"/>
    <property type="evidence" value="ECO:0007669"/>
    <property type="project" value="TreeGrafter"/>
</dbReference>
<sequence>MNLTAFLFVLCSALIDIAANMMVAKSDGFRKPAWGFAAIVLVWIAFALLGQAVKTLDLATAYAMWGAIGVIGTALCGRVLFGNRLRPIGWAGIALVTGAVVVLSSH</sequence>
<keyword evidence="8 10" id="KW-0472">Membrane</keyword>
<keyword evidence="7 10" id="KW-1133">Transmembrane helix</keyword>
<dbReference type="InterPro" id="IPR045324">
    <property type="entry name" value="Small_multidrug_res"/>
</dbReference>
<gene>
    <name evidence="11" type="ORF">CEE60_13085</name>
</gene>
<comment type="caution">
    <text evidence="11">The sequence shown here is derived from an EMBL/GenBank/DDBJ whole genome shotgun (WGS) entry which is preliminary data.</text>
</comment>
<proteinExistence type="inferred from homology"/>
<keyword evidence="6 9" id="KW-0812">Transmembrane</keyword>
<evidence type="ECO:0000256" key="3">
    <source>
        <dbReference type="ARBA" id="ARBA00021114"/>
    </source>
</evidence>
<comment type="similarity">
    <text evidence="9">Belongs to the drug/metabolite transporter (DMT) superfamily. Small multidrug resistance (SMR) (TC 2.A.7.1) family.</text>
</comment>
<dbReference type="OrthoDB" id="9808638at2"/>
<feature type="transmembrane region" description="Helical" evidence="10">
    <location>
        <begin position="34"/>
        <end position="50"/>
    </location>
</feature>
<dbReference type="SUPFAM" id="SSF103481">
    <property type="entry name" value="Multidrug resistance efflux transporter EmrE"/>
    <property type="match status" value="1"/>
</dbReference>
<dbReference type="Gene3D" id="1.10.3730.20">
    <property type="match status" value="1"/>
</dbReference>
<evidence type="ECO:0000256" key="10">
    <source>
        <dbReference type="SAM" id="Phobius"/>
    </source>
</evidence>
<keyword evidence="5" id="KW-0997">Cell inner membrane</keyword>
<evidence type="ECO:0000313" key="11">
    <source>
        <dbReference type="EMBL" id="OWQ52250.1"/>
    </source>
</evidence>
<dbReference type="PANTHER" id="PTHR30561">
    <property type="entry name" value="SMR FAMILY PROTON-DEPENDENT DRUG EFFLUX TRANSPORTER SUGE"/>
    <property type="match status" value="1"/>
</dbReference>
<dbReference type="Pfam" id="PF00893">
    <property type="entry name" value="Multi_Drug_Res"/>
    <property type="match status" value="1"/>
</dbReference>
<evidence type="ECO:0000256" key="8">
    <source>
        <dbReference type="ARBA" id="ARBA00023136"/>
    </source>
</evidence>
<dbReference type="GO" id="GO:0015297">
    <property type="term" value="F:antiporter activity"/>
    <property type="evidence" value="ECO:0007669"/>
    <property type="project" value="TreeGrafter"/>
</dbReference>
<dbReference type="InterPro" id="IPR037185">
    <property type="entry name" value="EmrE-like"/>
</dbReference>
<evidence type="ECO:0000256" key="6">
    <source>
        <dbReference type="ARBA" id="ARBA00022692"/>
    </source>
</evidence>
<dbReference type="EMBL" id="NIVS01000032">
    <property type="protein sequence ID" value="OWQ52250.1"/>
    <property type="molecule type" value="Genomic_DNA"/>
</dbReference>
<evidence type="ECO:0000256" key="4">
    <source>
        <dbReference type="ARBA" id="ARBA00022475"/>
    </source>
</evidence>
<comment type="subunit">
    <text evidence="2">Forms a complex with MdtJ.</text>
</comment>
<dbReference type="GO" id="GO:0005886">
    <property type="term" value="C:plasma membrane"/>
    <property type="evidence" value="ECO:0007669"/>
    <property type="project" value="UniProtKB-SubCell"/>
</dbReference>